<evidence type="ECO:0000313" key="3">
    <source>
        <dbReference type="EMBL" id="CAI0449780.1"/>
    </source>
</evidence>
<keyword evidence="4" id="KW-1185">Reference proteome</keyword>
<name>A0AAV0MU98_9ROSI</name>
<keyword evidence="1" id="KW-0812">Transmembrane</keyword>
<comment type="caution">
    <text evidence="3">The sequence shown here is derived from an EMBL/GenBank/DDBJ whole genome shotgun (WGS) entry which is preliminary data.</text>
</comment>
<proteinExistence type="predicted"/>
<evidence type="ECO:0000313" key="4">
    <source>
        <dbReference type="Proteomes" id="UP001154282"/>
    </source>
</evidence>
<dbReference type="InterPro" id="IPR011692">
    <property type="entry name" value="Stress_up-reg_Nod19"/>
</dbReference>
<keyword evidence="1" id="KW-1133">Transmembrane helix</keyword>
<dbReference type="EMBL" id="CAMGYJ010000007">
    <property type="protein sequence ID" value="CAI0449780.1"/>
    <property type="molecule type" value="Genomic_DNA"/>
</dbReference>
<accession>A0AAV0MU98</accession>
<sequence length="461" mass="50741">MEHSHHIHLLLLLLITTSLAPSQASLGNGHTIKSATFLSPKFMLGPGSVENNFFYNIDFPRGHIGLKSFDAEVVDEAGNSVPLYETYLHHWLVERYHVPREKARDPNLSGKDVTYVRNDGFCQNGINRQSNGLGSETRRTSTYVPDPYAIQVGNPAEIPDGYEEGWMLNVHAIDTRGAEDRLGCTECLCELYNTSGVARFLRNDYRGGLFCCFGHTECRVEQGFVAPRRNLYLRYTVKWVDWDIGILPVKIYIFDVTDTGKRNGGSTGFGPENGCQIEYDIEPCRAHGWCVDVKRRNFTMPSGGYIVYSVAHQHTGGIGSTLYGKDGRVICHSVPIYGTGNEPGNEDGYIVGMTTCYPKFGSVKLAAGEELILESNYTSTSERGHTGVMGLFYILVADQTPSAFPFLGAPFSIGDYLSLSSWYAVALFGLMAVAVAVAIGVGVLSFARKEGAESGYHRVMA</sequence>
<keyword evidence="1" id="KW-0472">Membrane</keyword>
<organism evidence="3 4">
    <name type="scientific">Linum tenue</name>
    <dbReference type="NCBI Taxonomy" id="586396"/>
    <lineage>
        <taxon>Eukaryota</taxon>
        <taxon>Viridiplantae</taxon>
        <taxon>Streptophyta</taxon>
        <taxon>Embryophyta</taxon>
        <taxon>Tracheophyta</taxon>
        <taxon>Spermatophyta</taxon>
        <taxon>Magnoliopsida</taxon>
        <taxon>eudicotyledons</taxon>
        <taxon>Gunneridae</taxon>
        <taxon>Pentapetalae</taxon>
        <taxon>rosids</taxon>
        <taxon>fabids</taxon>
        <taxon>Malpighiales</taxon>
        <taxon>Linaceae</taxon>
        <taxon>Linum</taxon>
    </lineage>
</organism>
<dbReference type="PANTHER" id="PTHR33390:SF10">
    <property type="entry name" value="STRESS UP-REGULATED NOD 19 PROTEIN"/>
    <property type="match status" value="1"/>
</dbReference>
<dbReference type="Proteomes" id="UP001154282">
    <property type="component" value="Unassembled WGS sequence"/>
</dbReference>
<gene>
    <name evidence="3" type="ORF">LITE_LOCUS30293</name>
</gene>
<dbReference type="AlphaFoldDB" id="A0AAV0MU98"/>
<feature type="transmembrane region" description="Helical" evidence="1">
    <location>
        <begin position="422"/>
        <end position="447"/>
    </location>
</feature>
<dbReference type="Pfam" id="PF07712">
    <property type="entry name" value="SURNod19"/>
    <property type="match status" value="1"/>
</dbReference>
<evidence type="ECO:0000256" key="2">
    <source>
        <dbReference type="SAM" id="SignalP"/>
    </source>
</evidence>
<evidence type="ECO:0000256" key="1">
    <source>
        <dbReference type="SAM" id="Phobius"/>
    </source>
</evidence>
<keyword evidence="2" id="KW-0732">Signal</keyword>
<protein>
    <recommendedName>
        <fullName evidence="5">Stress up-regulated Nod 19 protein</fullName>
    </recommendedName>
</protein>
<feature type="chain" id="PRO_5043773819" description="Stress up-regulated Nod 19 protein" evidence="2">
    <location>
        <begin position="25"/>
        <end position="461"/>
    </location>
</feature>
<feature type="signal peptide" evidence="2">
    <location>
        <begin position="1"/>
        <end position="24"/>
    </location>
</feature>
<evidence type="ECO:0008006" key="5">
    <source>
        <dbReference type="Google" id="ProtNLM"/>
    </source>
</evidence>
<reference evidence="3" key="1">
    <citation type="submission" date="2022-08" db="EMBL/GenBank/DDBJ databases">
        <authorList>
            <person name="Gutierrez-Valencia J."/>
        </authorList>
    </citation>
    <scope>NUCLEOTIDE SEQUENCE</scope>
</reference>
<dbReference type="PANTHER" id="PTHR33390">
    <property type="entry name" value="STRESS UP-REGULATED NOD 19 PROTEIN"/>
    <property type="match status" value="1"/>
</dbReference>